<accession>A0ABQ9IG93</accession>
<dbReference type="EMBL" id="JARBHB010000001">
    <property type="protein sequence ID" value="KAJ8895254.1"/>
    <property type="molecule type" value="Genomic_DNA"/>
</dbReference>
<organism evidence="1 2">
    <name type="scientific">Dryococelus australis</name>
    <dbReference type="NCBI Taxonomy" id="614101"/>
    <lineage>
        <taxon>Eukaryota</taxon>
        <taxon>Metazoa</taxon>
        <taxon>Ecdysozoa</taxon>
        <taxon>Arthropoda</taxon>
        <taxon>Hexapoda</taxon>
        <taxon>Insecta</taxon>
        <taxon>Pterygota</taxon>
        <taxon>Neoptera</taxon>
        <taxon>Polyneoptera</taxon>
        <taxon>Phasmatodea</taxon>
        <taxon>Verophasmatodea</taxon>
        <taxon>Anareolatae</taxon>
        <taxon>Phasmatidae</taxon>
        <taxon>Eurycanthinae</taxon>
        <taxon>Dryococelus</taxon>
    </lineage>
</organism>
<gene>
    <name evidence="1" type="ORF">PR048_000579</name>
</gene>
<evidence type="ECO:0000313" key="2">
    <source>
        <dbReference type="Proteomes" id="UP001159363"/>
    </source>
</evidence>
<keyword evidence="2" id="KW-1185">Reference proteome</keyword>
<protein>
    <submittedName>
        <fullName evidence="1">Uncharacterized protein</fullName>
    </submittedName>
</protein>
<reference evidence="1 2" key="1">
    <citation type="submission" date="2023-02" db="EMBL/GenBank/DDBJ databases">
        <title>LHISI_Scaffold_Assembly.</title>
        <authorList>
            <person name="Stuart O.P."/>
            <person name="Cleave R."/>
            <person name="Magrath M.J.L."/>
            <person name="Mikheyev A.S."/>
        </authorList>
    </citation>
    <scope>NUCLEOTIDE SEQUENCE [LARGE SCALE GENOMIC DNA]</scope>
    <source>
        <strain evidence="1">Daus_M_001</strain>
        <tissue evidence="1">Leg muscle</tissue>
    </source>
</reference>
<name>A0ABQ9IG93_9NEOP</name>
<proteinExistence type="predicted"/>
<feature type="non-terminal residue" evidence="1">
    <location>
        <position position="93"/>
    </location>
</feature>
<sequence length="93" mass="11253">MELPNFKNFKSLYSIPKLSPMMYRKSDVNKEPLNLWQSCHHQVKQENIGSLFIKRKFKQVCQNSSYIPRNSVCNFQRVQTYFFTKIQYFVSFE</sequence>
<comment type="caution">
    <text evidence="1">The sequence shown here is derived from an EMBL/GenBank/DDBJ whole genome shotgun (WGS) entry which is preliminary data.</text>
</comment>
<dbReference type="Proteomes" id="UP001159363">
    <property type="component" value="Chromosome 1"/>
</dbReference>
<evidence type="ECO:0000313" key="1">
    <source>
        <dbReference type="EMBL" id="KAJ8895254.1"/>
    </source>
</evidence>